<dbReference type="PANTHER" id="PTHR24220:SF611">
    <property type="entry name" value="ATP-BINDING COMPONENT OF ABC TRANSPORTER-RELATED"/>
    <property type="match status" value="1"/>
</dbReference>
<organism evidence="6 7">
    <name type="scientific">Lamprobacter modestohalophilus</name>
    <dbReference type="NCBI Taxonomy" id="1064514"/>
    <lineage>
        <taxon>Bacteria</taxon>
        <taxon>Pseudomonadati</taxon>
        <taxon>Pseudomonadota</taxon>
        <taxon>Gammaproteobacteria</taxon>
        <taxon>Chromatiales</taxon>
        <taxon>Chromatiaceae</taxon>
        <taxon>Lamprobacter</taxon>
    </lineage>
</organism>
<evidence type="ECO:0000256" key="3">
    <source>
        <dbReference type="ARBA" id="ARBA00022840"/>
    </source>
</evidence>
<reference evidence="6 7" key="1">
    <citation type="journal article" date="2020" name="Microorganisms">
        <title>Osmotic Adaptation and Compatible Solute Biosynthesis of Phototrophic Bacteria as Revealed from Genome Analyses.</title>
        <authorList>
            <person name="Imhoff J.F."/>
            <person name="Rahn T."/>
            <person name="Kunzel S."/>
            <person name="Keller A."/>
            <person name="Neulinger S.C."/>
        </authorList>
    </citation>
    <scope>NUCLEOTIDE SEQUENCE [LARGE SCALE GENOMIC DNA]</scope>
    <source>
        <strain evidence="6 7">DSM 25653</strain>
    </source>
</reference>
<sequence>MTPVIRLHELRFRWRAQGPDILAIDALEVTAGERLFVEGPSGSGKSTLLGLLAGVNPPQQGRIEVLGQPLDQLSPAARDRFRADHIGYIFQLFNLIPYLGIIDNVTLPARFSHRRRQRALARSPSLAAEAKRLLAHLDLDQPGLLRQPVSELSIGQQQRVAAARALLGSPELLIADEPTSSLDTDRRRAFIELLFAECAEMGSTLVFVSHDASLEGLFDRTLRLPELNRAVDHPLAPMPRSAPEPVVAAEVTAPSATTTAARAAAATTAATAAAPGMQAGQPEQQPPRP</sequence>
<proteinExistence type="predicted"/>
<feature type="compositionally biased region" description="Low complexity" evidence="4">
    <location>
        <begin position="243"/>
        <end position="275"/>
    </location>
</feature>
<dbReference type="InterPro" id="IPR003439">
    <property type="entry name" value="ABC_transporter-like_ATP-bd"/>
</dbReference>
<accession>A0A9X0W8M3</accession>
<dbReference type="SMART" id="SM00382">
    <property type="entry name" value="AAA"/>
    <property type="match status" value="1"/>
</dbReference>
<evidence type="ECO:0000256" key="4">
    <source>
        <dbReference type="SAM" id="MobiDB-lite"/>
    </source>
</evidence>
<dbReference type="InterPro" id="IPR017911">
    <property type="entry name" value="MacB-like_ATP-bd"/>
</dbReference>
<dbReference type="PROSITE" id="PS50893">
    <property type="entry name" value="ABC_TRANSPORTER_2"/>
    <property type="match status" value="1"/>
</dbReference>
<dbReference type="Pfam" id="PF00005">
    <property type="entry name" value="ABC_tran"/>
    <property type="match status" value="1"/>
</dbReference>
<dbReference type="PANTHER" id="PTHR24220">
    <property type="entry name" value="IMPORT ATP-BINDING PROTEIN"/>
    <property type="match status" value="1"/>
</dbReference>
<feature type="domain" description="ABC transporter" evidence="5">
    <location>
        <begin position="5"/>
        <end position="251"/>
    </location>
</feature>
<protein>
    <submittedName>
        <fullName evidence="6">Methionine ABC transporter ATP-binding protein</fullName>
    </submittedName>
</protein>
<dbReference type="EMBL" id="NRRY01000016">
    <property type="protein sequence ID" value="MBK1618985.1"/>
    <property type="molecule type" value="Genomic_DNA"/>
</dbReference>
<keyword evidence="3 6" id="KW-0067">ATP-binding</keyword>
<dbReference type="GO" id="GO:0005886">
    <property type="term" value="C:plasma membrane"/>
    <property type="evidence" value="ECO:0007669"/>
    <property type="project" value="TreeGrafter"/>
</dbReference>
<dbReference type="Proteomes" id="UP001138768">
    <property type="component" value="Unassembled WGS sequence"/>
</dbReference>
<evidence type="ECO:0000256" key="1">
    <source>
        <dbReference type="ARBA" id="ARBA00022448"/>
    </source>
</evidence>
<evidence type="ECO:0000313" key="6">
    <source>
        <dbReference type="EMBL" id="MBK1618985.1"/>
    </source>
</evidence>
<feature type="region of interest" description="Disordered" evidence="4">
    <location>
        <begin position="234"/>
        <end position="289"/>
    </location>
</feature>
<keyword evidence="1" id="KW-0813">Transport</keyword>
<gene>
    <name evidence="6" type="ORF">CKO42_11195</name>
</gene>
<dbReference type="CDD" id="cd03255">
    <property type="entry name" value="ABC_MJ0796_LolCDE_FtsE"/>
    <property type="match status" value="1"/>
</dbReference>
<comment type="caution">
    <text evidence="6">The sequence shown here is derived from an EMBL/GenBank/DDBJ whole genome shotgun (WGS) entry which is preliminary data.</text>
</comment>
<dbReference type="Gene3D" id="3.40.50.300">
    <property type="entry name" value="P-loop containing nucleotide triphosphate hydrolases"/>
    <property type="match status" value="1"/>
</dbReference>
<dbReference type="GO" id="GO:0005524">
    <property type="term" value="F:ATP binding"/>
    <property type="evidence" value="ECO:0007669"/>
    <property type="project" value="UniProtKB-KW"/>
</dbReference>
<keyword evidence="2" id="KW-0547">Nucleotide-binding</keyword>
<keyword evidence="7" id="KW-1185">Reference proteome</keyword>
<evidence type="ECO:0000313" key="7">
    <source>
        <dbReference type="Proteomes" id="UP001138768"/>
    </source>
</evidence>
<evidence type="ECO:0000256" key="2">
    <source>
        <dbReference type="ARBA" id="ARBA00022741"/>
    </source>
</evidence>
<dbReference type="RefSeq" id="WP_200243749.1">
    <property type="nucleotide sequence ID" value="NZ_NRRY01000016.1"/>
</dbReference>
<dbReference type="SUPFAM" id="SSF52540">
    <property type="entry name" value="P-loop containing nucleoside triphosphate hydrolases"/>
    <property type="match status" value="1"/>
</dbReference>
<dbReference type="GO" id="GO:0022857">
    <property type="term" value="F:transmembrane transporter activity"/>
    <property type="evidence" value="ECO:0007669"/>
    <property type="project" value="TreeGrafter"/>
</dbReference>
<dbReference type="GO" id="GO:0016887">
    <property type="term" value="F:ATP hydrolysis activity"/>
    <property type="evidence" value="ECO:0007669"/>
    <property type="project" value="InterPro"/>
</dbReference>
<evidence type="ECO:0000259" key="5">
    <source>
        <dbReference type="PROSITE" id="PS50893"/>
    </source>
</evidence>
<dbReference type="InterPro" id="IPR027417">
    <property type="entry name" value="P-loop_NTPase"/>
</dbReference>
<name>A0A9X0W8M3_9GAMM</name>
<dbReference type="InterPro" id="IPR015854">
    <property type="entry name" value="ABC_transpr_LolD-like"/>
</dbReference>
<dbReference type="InterPro" id="IPR003593">
    <property type="entry name" value="AAA+_ATPase"/>
</dbReference>
<dbReference type="AlphaFoldDB" id="A0A9X0W8M3"/>